<dbReference type="InterPro" id="IPR041413">
    <property type="entry name" value="MLTR_LBD"/>
</dbReference>
<dbReference type="EMBL" id="JBHSPA010000014">
    <property type="protein sequence ID" value="MFC5824406.1"/>
    <property type="molecule type" value="Genomic_DNA"/>
</dbReference>
<keyword evidence="3" id="KW-1185">Reference proteome</keyword>
<sequence>MSSAGTRCGRCCFLMWLPCRAGERSMMRWTLLDPRARLVWCDWERVARDYVHGLRMAAAAQTSRLPLEKKRTSCCAPLLGAAR</sequence>
<dbReference type="RefSeq" id="WP_379513966.1">
    <property type="nucleotide sequence ID" value="NZ_JBHSPA010000014.1"/>
</dbReference>
<organism evidence="2 3">
    <name type="scientific">Nonomuraea insulae</name>
    <dbReference type="NCBI Taxonomy" id="1616787"/>
    <lineage>
        <taxon>Bacteria</taxon>
        <taxon>Bacillati</taxon>
        <taxon>Actinomycetota</taxon>
        <taxon>Actinomycetes</taxon>
        <taxon>Streptosporangiales</taxon>
        <taxon>Streptosporangiaceae</taxon>
        <taxon>Nonomuraea</taxon>
    </lineage>
</organism>
<dbReference type="Proteomes" id="UP001596058">
    <property type="component" value="Unassembled WGS sequence"/>
</dbReference>
<proteinExistence type="predicted"/>
<accession>A0ABW1CI46</accession>
<dbReference type="Pfam" id="PF17765">
    <property type="entry name" value="MLTR_LBD"/>
    <property type="match status" value="1"/>
</dbReference>
<comment type="caution">
    <text evidence="2">The sequence shown here is derived from an EMBL/GenBank/DDBJ whole genome shotgun (WGS) entry which is preliminary data.</text>
</comment>
<gene>
    <name evidence="2" type="ORF">ACFPZ3_11150</name>
</gene>
<protein>
    <recommendedName>
        <fullName evidence="1">MmyB-like transcription regulator ligand binding domain-containing protein</fullName>
    </recommendedName>
</protein>
<name>A0ABW1CI46_9ACTN</name>
<feature type="domain" description="MmyB-like transcription regulator ligand binding" evidence="1">
    <location>
        <begin position="19"/>
        <end position="61"/>
    </location>
</feature>
<evidence type="ECO:0000313" key="2">
    <source>
        <dbReference type="EMBL" id="MFC5824406.1"/>
    </source>
</evidence>
<reference evidence="3" key="1">
    <citation type="journal article" date="2019" name="Int. J. Syst. Evol. Microbiol.">
        <title>The Global Catalogue of Microorganisms (GCM) 10K type strain sequencing project: providing services to taxonomists for standard genome sequencing and annotation.</title>
        <authorList>
            <consortium name="The Broad Institute Genomics Platform"/>
            <consortium name="The Broad Institute Genome Sequencing Center for Infectious Disease"/>
            <person name="Wu L."/>
            <person name="Ma J."/>
        </authorList>
    </citation>
    <scope>NUCLEOTIDE SEQUENCE [LARGE SCALE GENOMIC DNA]</scope>
    <source>
        <strain evidence="3">CCUG 53903</strain>
    </source>
</reference>
<dbReference type="Gene3D" id="3.30.450.180">
    <property type="match status" value="1"/>
</dbReference>
<evidence type="ECO:0000259" key="1">
    <source>
        <dbReference type="Pfam" id="PF17765"/>
    </source>
</evidence>
<evidence type="ECO:0000313" key="3">
    <source>
        <dbReference type="Proteomes" id="UP001596058"/>
    </source>
</evidence>